<protein>
    <submittedName>
        <fullName evidence="8">Serine/threonine protein kinase</fullName>
    </submittedName>
</protein>
<evidence type="ECO:0000256" key="1">
    <source>
        <dbReference type="ARBA" id="ARBA00022679"/>
    </source>
</evidence>
<dbReference type="GO" id="GO:0004674">
    <property type="term" value="F:protein serine/threonine kinase activity"/>
    <property type="evidence" value="ECO:0007669"/>
    <property type="project" value="UniProtKB-KW"/>
</dbReference>
<keyword evidence="3 8" id="KW-0418">Kinase</keyword>
<evidence type="ECO:0000256" key="5">
    <source>
        <dbReference type="PROSITE-ProRule" id="PRU10141"/>
    </source>
</evidence>
<keyword evidence="6" id="KW-0472">Membrane</keyword>
<dbReference type="PROSITE" id="PS00107">
    <property type="entry name" value="PROTEIN_KINASE_ATP"/>
    <property type="match status" value="1"/>
</dbReference>
<dbReference type="InterPro" id="IPR008271">
    <property type="entry name" value="Ser/Thr_kinase_AS"/>
</dbReference>
<dbReference type="SUPFAM" id="SSF56112">
    <property type="entry name" value="Protein kinase-like (PK-like)"/>
    <property type="match status" value="1"/>
</dbReference>
<dbReference type="Pfam" id="PF00069">
    <property type="entry name" value="Pkinase"/>
    <property type="match status" value="1"/>
</dbReference>
<keyword evidence="6" id="KW-0812">Transmembrane</keyword>
<keyword evidence="8" id="KW-0723">Serine/threonine-protein kinase</keyword>
<feature type="transmembrane region" description="Helical" evidence="6">
    <location>
        <begin position="315"/>
        <end position="335"/>
    </location>
</feature>
<dbReference type="EMBL" id="VXPY01000055">
    <property type="protein sequence ID" value="MYD90291.1"/>
    <property type="molecule type" value="Genomic_DNA"/>
</dbReference>
<gene>
    <name evidence="8" type="ORF">F4Y08_08145</name>
</gene>
<dbReference type="PROSITE" id="PS00108">
    <property type="entry name" value="PROTEIN_KINASE_ST"/>
    <property type="match status" value="1"/>
</dbReference>
<keyword evidence="2 5" id="KW-0547">Nucleotide-binding</keyword>
<evidence type="ECO:0000259" key="7">
    <source>
        <dbReference type="PROSITE" id="PS50011"/>
    </source>
</evidence>
<keyword evidence="4 5" id="KW-0067">ATP-binding</keyword>
<evidence type="ECO:0000256" key="2">
    <source>
        <dbReference type="ARBA" id="ARBA00022741"/>
    </source>
</evidence>
<reference evidence="8" key="1">
    <citation type="submission" date="2019-09" db="EMBL/GenBank/DDBJ databases">
        <title>Characterisation of the sponge microbiome using genome-centric metagenomics.</title>
        <authorList>
            <person name="Engelberts J.P."/>
            <person name="Robbins S.J."/>
            <person name="De Goeij J.M."/>
            <person name="Aranda M."/>
            <person name="Bell S.C."/>
            <person name="Webster N.S."/>
        </authorList>
    </citation>
    <scope>NUCLEOTIDE SEQUENCE</scope>
    <source>
        <strain evidence="8">SB0662_bin_9</strain>
    </source>
</reference>
<dbReference type="PANTHER" id="PTHR43289">
    <property type="entry name" value="MITOGEN-ACTIVATED PROTEIN KINASE KINASE KINASE 20-RELATED"/>
    <property type="match status" value="1"/>
</dbReference>
<dbReference type="CDD" id="cd14014">
    <property type="entry name" value="STKc_PknB_like"/>
    <property type="match status" value="1"/>
</dbReference>
<feature type="binding site" evidence="5">
    <location>
        <position position="45"/>
    </location>
    <ligand>
        <name>ATP</name>
        <dbReference type="ChEBI" id="CHEBI:30616"/>
    </ligand>
</feature>
<name>A0A6B1DST0_9CHLR</name>
<proteinExistence type="predicted"/>
<dbReference type="SMART" id="SM00220">
    <property type="entry name" value="S_TKc"/>
    <property type="match status" value="1"/>
</dbReference>
<dbReference type="InterPro" id="IPR000719">
    <property type="entry name" value="Prot_kinase_dom"/>
</dbReference>
<dbReference type="Gene3D" id="1.10.510.10">
    <property type="entry name" value="Transferase(Phosphotransferase) domain 1"/>
    <property type="match status" value="1"/>
</dbReference>
<dbReference type="GO" id="GO:0005524">
    <property type="term" value="F:ATP binding"/>
    <property type="evidence" value="ECO:0007669"/>
    <property type="project" value="UniProtKB-UniRule"/>
</dbReference>
<dbReference type="AlphaFoldDB" id="A0A6B1DST0"/>
<comment type="caution">
    <text evidence="8">The sequence shown here is derived from an EMBL/GenBank/DDBJ whole genome shotgun (WGS) entry which is preliminary data.</text>
</comment>
<organism evidence="8">
    <name type="scientific">Caldilineaceae bacterium SB0662_bin_9</name>
    <dbReference type="NCBI Taxonomy" id="2605258"/>
    <lineage>
        <taxon>Bacteria</taxon>
        <taxon>Bacillati</taxon>
        <taxon>Chloroflexota</taxon>
        <taxon>Caldilineae</taxon>
        <taxon>Caldilineales</taxon>
        <taxon>Caldilineaceae</taxon>
    </lineage>
</organism>
<evidence type="ECO:0000256" key="3">
    <source>
        <dbReference type="ARBA" id="ARBA00022777"/>
    </source>
</evidence>
<dbReference type="Gene3D" id="3.30.200.20">
    <property type="entry name" value="Phosphorylase Kinase, domain 1"/>
    <property type="match status" value="1"/>
</dbReference>
<evidence type="ECO:0000256" key="6">
    <source>
        <dbReference type="SAM" id="Phobius"/>
    </source>
</evidence>
<keyword evidence="6" id="KW-1133">Transmembrane helix</keyword>
<sequence>MQSILPPGTELRGRYRIEQLVGQGGMGAVYRAADLRLPGRTCAVKEIHRPPGPALTEDQLRQEREQFKREARLLASLDHPNLPKVSDMFETEGRDYLVMDFVAGLNLRDRLLRRPQEQRIRGLPELQVLEWCGQLLDALDYLHSRTPPILHRDIKPANIIVTPEGLAKLVDFGLVQQVDDEDQQTLTVAQGRGTLAYTPLEQLGGDVGLADAKADIYSLGATLYHLLSGRVPPTAQVRFLNPGSLPELRGPGRRVSRRTENAVFKAMALHPDERIASAAEFRSHLALETSTGPQLAFTHAPPDTWGAALRAHRGALVLTLLLLLAGLILSLLPGLQA</sequence>
<dbReference type="PANTHER" id="PTHR43289:SF34">
    <property type="entry name" value="SERINE_THREONINE-PROTEIN KINASE YBDM-RELATED"/>
    <property type="match status" value="1"/>
</dbReference>
<feature type="domain" description="Protein kinase" evidence="7">
    <location>
        <begin position="15"/>
        <end position="287"/>
    </location>
</feature>
<evidence type="ECO:0000256" key="4">
    <source>
        <dbReference type="ARBA" id="ARBA00022840"/>
    </source>
</evidence>
<dbReference type="PROSITE" id="PS50011">
    <property type="entry name" value="PROTEIN_KINASE_DOM"/>
    <property type="match status" value="1"/>
</dbReference>
<dbReference type="InterPro" id="IPR011009">
    <property type="entry name" value="Kinase-like_dom_sf"/>
</dbReference>
<accession>A0A6B1DST0</accession>
<evidence type="ECO:0000313" key="8">
    <source>
        <dbReference type="EMBL" id="MYD90291.1"/>
    </source>
</evidence>
<dbReference type="InterPro" id="IPR017441">
    <property type="entry name" value="Protein_kinase_ATP_BS"/>
</dbReference>
<keyword evidence="1" id="KW-0808">Transferase</keyword>